<keyword evidence="2" id="KW-0808">Transferase</keyword>
<proteinExistence type="predicted"/>
<dbReference type="EMBL" id="CP009111">
    <property type="protein sequence ID" value="ANS31296.1"/>
    <property type="molecule type" value="Genomic_DNA"/>
</dbReference>
<evidence type="ECO:0000313" key="2">
    <source>
        <dbReference type="EMBL" id="ANS31296.1"/>
    </source>
</evidence>
<feature type="region of interest" description="Disordered" evidence="1">
    <location>
        <begin position="1"/>
        <end position="24"/>
    </location>
</feature>
<gene>
    <name evidence="2" type="ORF">R1CP_33365</name>
</gene>
<feature type="region of interest" description="Disordered" evidence="1">
    <location>
        <begin position="67"/>
        <end position="254"/>
    </location>
</feature>
<evidence type="ECO:0000313" key="3">
    <source>
        <dbReference type="Proteomes" id="UP000186108"/>
    </source>
</evidence>
<feature type="compositionally biased region" description="Low complexity" evidence="1">
    <location>
        <begin position="187"/>
        <end position="207"/>
    </location>
</feature>
<protein>
    <submittedName>
        <fullName evidence="2">Protein kinase family domain protein</fullName>
    </submittedName>
</protein>
<dbReference type="GO" id="GO:0016301">
    <property type="term" value="F:kinase activity"/>
    <property type="evidence" value="ECO:0007669"/>
    <property type="project" value="UniProtKB-KW"/>
</dbReference>
<sequence length="254" mass="26487">MSSPGINAPTRPADVVPHRSQSRIQVCRCRYPTAASRASEVTPRCVEGSCRTTPSDEMNDAMVVSREATPTQTDPHGIPRQQAHLSQPHPRAPPLPTDRPTAPLRKRPIPLCLITSTTPPTGTGNTAPPAAAPTPTCSSPPTVNAATTAPDVSAPPNRSARTAPYSRSAAPTPSPPPRPTASGVACPKPSAPATSDAPASQPATATPHTLRYHPTTALPARARDEHVRGDIDTPVTAPPPKPANVSLRTGRRHS</sequence>
<name>A0A1B1KFA4_RHOOP</name>
<accession>A0A1B1KFA4</accession>
<keyword evidence="2" id="KW-0418">Kinase</keyword>
<organism evidence="2 3">
    <name type="scientific">Rhodococcus opacus</name>
    <name type="common">Nocardia opaca</name>
    <dbReference type="NCBI Taxonomy" id="37919"/>
    <lineage>
        <taxon>Bacteria</taxon>
        <taxon>Bacillati</taxon>
        <taxon>Actinomycetota</taxon>
        <taxon>Actinomycetes</taxon>
        <taxon>Mycobacteriales</taxon>
        <taxon>Nocardiaceae</taxon>
        <taxon>Rhodococcus</taxon>
    </lineage>
</organism>
<feature type="compositionally biased region" description="Low complexity" evidence="1">
    <location>
        <begin position="162"/>
        <end position="171"/>
    </location>
</feature>
<reference evidence="2 3" key="1">
    <citation type="submission" date="2014-07" db="EMBL/GenBank/DDBJ databases">
        <authorList>
            <person name="Zhang J.E."/>
            <person name="Yang H."/>
            <person name="Guo J."/>
            <person name="Deng Z."/>
            <person name="Luo H."/>
            <person name="Luo M."/>
            <person name="Zhao B."/>
        </authorList>
    </citation>
    <scope>NUCLEOTIDE SEQUENCE [LARGE SCALE GENOMIC DNA]</scope>
    <source>
        <strain evidence="2 3">1CP</strain>
    </source>
</reference>
<feature type="compositionally biased region" description="Basic and acidic residues" evidence="1">
    <location>
        <begin position="221"/>
        <end position="231"/>
    </location>
</feature>
<evidence type="ECO:0000256" key="1">
    <source>
        <dbReference type="SAM" id="MobiDB-lite"/>
    </source>
</evidence>
<dbReference type="Proteomes" id="UP000186108">
    <property type="component" value="Chromosome"/>
</dbReference>
<dbReference type="AlphaFoldDB" id="A0A1B1KFA4"/>
<feature type="compositionally biased region" description="Low complexity" evidence="1">
    <location>
        <begin position="115"/>
        <end position="142"/>
    </location>
</feature>